<name>A0A2T0LE22_9BACL</name>
<feature type="compositionally biased region" description="Acidic residues" evidence="3">
    <location>
        <begin position="218"/>
        <end position="228"/>
    </location>
</feature>
<dbReference type="Pfam" id="PF01066">
    <property type="entry name" value="CDP-OH_P_transf"/>
    <property type="match status" value="1"/>
</dbReference>
<feature type="compositionally biased region" description="Polar residues" evidence="3">
    <location>
        <begin position="354"/>
        <end position="363"/>
    </location>
</feature>
<reference evidence="5 6" key="1">
    <citation type="submission" date="2018-03" db="EMBL/GenBank/DDBJ databases">
        <title>Genomic Encyclopedia of Archaeal and Bacterial Type Strains, Phase II (KMG-II): from individual species to whole genera.</title>
        <authorList>
            <person name="Goeker M."/>
        </authorList>
    </citation>
    <scope>NUCLEOTIDE SEQUENCE [LARGE SCALE GENOMIC DNA]</scope>
    <source>
        <strain evidence="5 6">DSM 44946</strain>
    </source>
</reference>
<keyword evidence="6" id="KW-1185">Reference proteome</keyword>
<keyword evidence="4" id="KW-0812">Transmembrane</keyword>
<feature type="transmembrane region" description="Helical" evidence="4">
    <location>
        <begin position="276"/>
        <end position="296"/>
    </location>
</feature>
<evidence type="ECO:0000256" key="1">
    <source>
        <dbReference type="ARBA" id="ARBA00022679"/>
    </source>
</evidence>
<sequence>MPSSTNTRRKERKRRRKGRDPRLSNKRTYTMEDVKETFKKKDAWWTVLLVDPIAARLILPVANRTNITPNQLSIASFIIGMTAALCFYLGCYLALVIGALLYHISFIIDCMDGKIARLKGTGTSFGILLDISLDHVRVALCGVALAFGQFRLTGDVTYLYLLTLFLIAYFARHINALHLYKLRREMRKKLRKARKELYETAEAAGIVLKPEEKKAEEREEDEESSEDGLQEKGGPKSLAPLDIPVNSRADLQQAFKSKFTTYMKIREFLLAKRIRMHLFSGIEFQMFIFIVAPILGIIKETILVGSFLLFAFEAAIIYKMWLSTQDFEREHNKILKSRESIAATLPKDPKTEEAASQQTKQTG</sequence>
<dbReference type="GO" id="GO:0008654">
    <property type="term" value="P:phospholipid biosynthetic process"/>
    <property type="evidence" value="ECO:0007669"/>
    <property type="project" value="InterPro"/>
</dbReference>
<keyword evidence="1 2" id="KW-0808">Transferase</keyword>
<evidence type="ECO:0000256" key="3">
    <source>
        <dbReference type="SAM" id="MobiDB-lite"/>
    </source>
</evidence>
<dbReference type="GO" id="GO:0016780">
    <property type="term" value="F:phosphotransferase activity, for other substituted phosphate groups"/>
    <property type="evidence" value="ECO:0007669"/>
    <property type="project" value="InterPro"/>
</dbReference>
<feature type="region of interest" description="Disordered" evidence="3">
    <location>
        <begin position="1"/>
        <end position="25"/>
    </location>
</feature>
<proteinExistence type="inferred from homology"/>
<dbReference type="InterPro" id="IPR000462">
    <property type="entry name" value="CDP-OH_P_trans"/>
</dbReference>
<feature type="transmembrane region" description="Helical" evidence="4">
    <location>
        <begin position="74"/>
        <end position="104"/>
    </location>
</feature>
<evidence type="ECO:0000313" key="5">
    <source>
        <dbReference type="EMBL" id="PRX40344.1"/>
    </source>
</evidence>
<comment type="similarity">
    <text evidence="2">Belongs to the CDP-alcohol phosphatidyltransferase class-I family.</text>
</comment>
<dbReference type="PROSITE" id="PS00379">
    <property type="entry name" value="CDP_ALCOHOL_P_TRANSF"/>
    <property type="match status" value="1"/>
</dbReference>
<organism evidence="5 6">
    <name type="scientific">Planifilum fimeticola</name>
    <dbReference type="NCBI Taxonomy" id="201975"/>
    <lineage>
        <taxon>Bacteria</taxon>
        <taxon>Bacillati</taxon>
        <taxon>Bacillota</taxon>
        <taxon>Bacilli</taxon>
        <taxon>Bacillales</taxon>
        <taxon>Thermoactinomycetaceae</taxon>
        <taxon>Planifilum</taxon>
    </lineage>
</organism>
<comment type="caution">
    <text evidence="5">The sequence shown here is derived from an EMBL/GenBank/DDBJ whole genome shotgun (WGS) entry which is preliminary data.</text>
</comment>
<dbReference type="InterPro" id="IPR048254">
    <property type="entry name" value="CDP_ALCOHOL_P_TRANSF_CS"/>
</dbReference>
<keyword evidence="4" id="KW-1133">Transmembrane helix</keyword>
<dbReference type="OrthoDB" id="9790577at2"/>
<gene>
    <name evidence="5" type="ORF">CLV97_11432</name>
</gene>
<evidence type="ECO:0000256" key="4">
    <source>
        <dbReference type="SAM" id="Phobius"/>
    </source>
</evidence>
<dbReference type="Proteomes" id="UP000237797">
    <property type="component" value="Unassembled WGS sequence"/>
</dbReference>
<feature type="transmembrane region" description="Helical" evidence="4">
    <location>
        <begin position="302"/>
        <end position="321"/>
    </location>
</feature>
<feature type="region of interest" description="Disordered" evidence="3">
    <location>
        <begin position="212"/>
        <end position="242"/>
    </location>
</feature>
<accession>A0A2T0LE22</accession>
<dbReference type="Gene3D" id="1.20.120.1760">
    <property type="match status" value="1"/>
</dbReference>
<feature type="transmembrane region" description="Helical" evidence="4">
    <location>
        <begin position="159"/>
        <end position="180"/>
    </location>
</feature>
<evidence type="ECO:0000313" key="6">
    <source>
        <dbReference type="Proteomes" id="UP000237797"/>
    </source>
</evidence>
<keyword evidence="4" id="KW-0472">Membrane</keyword>
<dbReference type="InterPro" id="IPR043130">
    <property type="entry name" value="CDP-OH_PTrfase_TM_dom"/>
</dbReference>
<dbReference type="EMBL" id="PVNE01000014">
    <property type="protein sequence ID" value="PRX40344.1"/>
    <property type="molecule type" value="Genomic_DNA"/>
</dbReference>
<feature type="region of interest" description="Disordered" evidence="3">
    <location>
        <begin position="340"/>
        <end position="363"/>
    </location>
</feature>
<protein>
    <submittedName>
        <fullName evidence="5">CDP-alcohol phosphatidyltransferase-like enzyme</fullName>
    </submittedName>
</protein>
<dbReference type="GO" id="GO:0016020">
    <property type="term" value="C:membrane"/>
    <property type="evidence" value="ECO:0007669"/>
    <property type="project" value="InterPro"/>
</dbReference>
<dbReference type="AlphaFoldDB" id="A0A2T0LE22"/>
<feature type="compositionally biased region" description="Basic residues" evidence="3">
    <location>
        <begin position="7"/>
        <end position="19"/>
    </location>
</feature>
<evidence type="ECO:0000256" key="2">
    <source>
        <dbReference type="RuleBase" id="RU003750"/>
    </source>
</evidence>